<name>A0ABN8LC12_9CNID</name>
<dbReference type="Proteomes" id="UP001159427">
    <property type="component" value="Unassembled WGS sequence"/>
</dbReference>
<dbReference type="InterPro" id="IPR012337">
    <property type="entry name" value="RNaseH-like_sf"/>
</dbReference>
<reference evidence="2 3" key="1">
    <citation type="submission" date="2022-05" db="EMBL/GenBank/DDBJ databases">
        <authorList>
            <consortium name="Genoscope - CEA"/>
            <person name="William W."/>
        </authorList>
    </citation>
    <scope>NUCLEOTIDE SEQUENCE [LARGE SCALE GENOMIC DNA]</scope>
</reference>
<comment type="caution">
    <text evidence="2">The sequence shown here is derived from an EMBL/GenBank/DDBJ whole genome shotgun (WGS) entry which is preliminary data.</text>
</comment>
<dbReference type="InterPro" id="IPR058913">
    <property type="entry name" value="Integrase_dom_put"/>
</dbReference>
<organism evidence="2 3">
    <name type="scientific">Porites evermanni</name>
    <dbReference type="NCBI Taxonomy" id="104178"/>
    <lineage>
        <taxon>Eukaryota</taxon>
        <taxon>Metazoa</taxon>
        <taxon>Cnidaria</taxon>
        <taxon>Anthozoa</taxon>
        <taxon>Hexacorallia</taxon>
        <taxon>Scleractinia</taxon>
        <taxon>Fungiina</taxon>
        <taxon>Poritidae</taxon>
        <taxon>Porites</taxon>
    </lineage>
</organism>
<feature type="domain" description="Integrase catalytic" evidence="1">
    <location>
        <begin position="235"/>
        <end position="418"/>
    </location>
</feature>
<protein>
    <recommendedName>
        <fullName evidence="1">Integrase catalytic domain-containing protein</fullName>
    </recommendedName>
</protein>
<dbReference type="EMBL" id="CALNXI010000012">
    <property type="protein sequence ID" value="CAH3014615.1"/>
    <property type="molecule type" value="Genomic_DNA"/>
</dbReference>
<evidence type="ECO:0000259" key="1">
    <source>
        <dbReference type="PROSITE" id="PS50994"/>
    </source>
</evidence>
<accession>A0ABN8LC12</accession>
<proteinExistence type="predicted"/>
<dbReference type="PANTHER" id="PTHR46791:SF5">
    <property type="entry name" value="CLR5 DOMAIN-CONTAINING PROTEIN-RELATED"/>
    <property type="match status" value="1"/>
</dbReference>
<dbReference type="Pfam" id="PF24764">
    <property type="entry name" value="rva_4"/>
    <property type="match status" value="1"/>
</dbReference>
<dbReference type="PANTHER" id="PTHR46791">
    <property type="entry name" value="EXPRESSED PROTEIN"/>
    <property type="match status" value="1"/>
</dbReference>
<dbReference type="SUPFAM" id="SSF53098">
    <property type="entry name" value="Ribonuclease H-like"/>
    <property type="match status" value="1"/>
</dbReference>
<dbReference type="PROSITE" id="PS50994">
    <property type="entry name" value="INTEGRASE"/>
    <property type="match status" value="1"/>
</dbReference>
<dbReference type="InterPro" id="IPR001584">
    <property type="entry name" value="Integrase_cat-core"/>
</dbReference>
<keyword evidence="3" id="KW-1185">Reference proteome</keyword>
<evidence type="ECO:0000313" key="3">
    <source>
        <dbReference type="Proteomes" id="UP001159427"/>
    </source>
</evidence>
<sequence length="509" mass="58526">MAESEDMIDVCDDLAIESFFEHVLNRTEELLDENSNVSGEHRISTHFDLLERTVRLLAQLARIVTDETDLKLLGYLRVVFSELLEKFLHHFGSTASYTSQVITFPSLLVKTEGPGRPRVHIPPEVLEELRGLGFTWQKIASIFKVSRWTIMRRVRLFELENLSLFSSITDEEIDDIIRDYIARHGSTTGESYLRGYFRALGYTIQRRRIRESLNRVDPRNTALRWGALVSRRVYFVPWPNSLWHLDGHHSLIRWGFIIHGCIDGYSRRIIFLHCSTNNLASTVLGLFESAVERDGGLWPSRIRVDYGVENTAVCDAMVAVRGEGRGSFIAGSSTRNQRIERLWRDVFRCICHVFYYIFYAMEQTGVLDVENPIHMFTLQYVYLARINNALSEWMVSFNDHPVQTEHSWSPNQMWLNGMMHPCNPLANGSNDVEPEDMTFYGEDPEAPIPTEESNNNVEVFPAQLPSNNTDELVAYLTTAVDPLQESSSFGVDIYAKALEIIVHKLEQEH</sequence>
<evidence type="ECO:0000313" key="2">
    <source>
        <dbReference type="EMBL" id="CAH3014615.1"/>
    </source>
</evidence>
<gene>
    <name evidence="2" type="ORF">PEVE_00003374</name>
</gene>